<keyword evidence="2" id="KW-1185">Reference proteome</keyword>
<dbReference type="OrthoDB" id="2572716at2"/>
<dbReference type="EMBL" id="LITU01000082">
    <property type="protein sequence ID" value="KOY13056.1"/>
    <property type="molecule type" value="Genomic_DNA"/>
</dbReference>
<evidence type="ECO:0000313" key="2">
    <source>
        <dbReference type="Proteomes" id="UP000037688"/>
    </source>
</evidence>
<reference evidence="1 2" key="1">
    <citation type="submission" date="2015-08" db="EMBL/GenBank/DDBJ databases">
        <title>Draft genome sequence of cellulolytic and xylanolytic Paenibacillus sp. A59, isolated from a decaying forest soil from Patagonia, Argentina.</title>
        <authorList>
            <person name="Ghio S."/>
            <person name="Caceres A.M."/>
            <person name="Talia P."/>
            <person name="Grasso D."/>
            <person name="Campos E."/>
        </authorList>
    </citation>
    <scope>NUCLEOTIDE SEQUENCE [LARGE SCALE GENOMIC DNA]</scope>
    <source>
        <strain evidence="1 2">A59</strain>
    </source>
</reference>
<dbReference type="PATRIC" id="fig|1705561.3.peg.6115"/>
<proteinExistence type="predicted"/>
<comment type="caution">
    <text evidence="1">The sequence shown here is derived from an EMBL/GenBank/DDBJ whole genome shotgun (WGS) entry which is preliminary data.</text>
</comment>
<evidence type="ECO:0008006" key="3">
    <source>
        <dbReference type="Google" id="ProtNLM"/>
    </source>
</evidence>
<dbReference type="Proteomes" id="UP000037688">
    <property type="component" value="Unassembled WGS sequence"/>
</dbReference>
<dbReference type="RefSeq" id="WP_053784074.1">
    <property type="nucleotide sequence ID" value="NZ_LITU01000082.1"/>
</dbReference>
<evidence type="ECO:0000313" key="1">
    <source>
        <dbReference type="EMBL" id="KOY13056.1"/>
    </source>
</evidence>
<accession>A0A0M9BK36</accession>
<organism evidence="1 2">
    <name type="scientific">Paenibacillus xylanivorans</name>
    <dbReference type="NCBI Taxonomy" id="1705561"/>
    <lineage>
        <taxon>Bacteria</taxon>
        <taxon>Bacillati</taxon>
        <taxon>Bacillota</taxon>
        <taxon>Bacilli</taxon>
        <taxon>Bacillales</taxon>
        <taxon>Paenibacillaceae</taxon>
        <taxon>Paenibacillus</taxon>
    </lineage>
</organism>
<name>A0A0M9BK36_9BACL</name>
<gene>
    <name evidence="1" type="ORF">AMS66_28965</name>
</gene>
<dbReference type="AlphaFoldDB" id="A0A0M9BK36"/>
<protein>
    <recommendedName>
        <fullName evidence="3">Glycosyl hydrolase family 46</fullName>
    </recommendedName>
</protein>
<sequence length="239" mass="26170">MALTDSLKDKLLRNTGFFEGNDGYSTVSGNFDGQGLSFGIIQYNFGQGTLQPLLKEYIQNNETEFKAVFGTSKAATLKDVVNNKTKSQQIDWGASISTSGGNVVSEWKTLFESMGAKSANQALQRKYAESYFDRAVTFAGKFGIISTQGLAFLFDHSVQSWSLSGESSIISEIKSLEKAWRDMGETGRYPDKERLYSVLKGVSGSDPIARRTAIRNGSGTVHGKSYNISTFGLSYSTNF</sequence>